<dbReference type="GO" id="GO:0004061">
    <property type="term" value="F:arylformamidase activity"/>
    <property type="evidence" value="ECO:0007669"/>
    <property type="project" value="UniProtKB-EC"/>
</dbReference>
<keyword evidence="1" id="KW-0378">Hydrolase</keyword>
<name>S0EZC5_CHTCT</name>
<dbReference type="STRING" id="454171.CP488_01746"/>
<dbReference type="RefSeq" id="WP_016483673.1">
    <property type="nucleotide sequence ID" value="NC_021487.1"/>
</dbReference>
<accession>S0EZC5</accession>
<dbReference type="EC" id="3.5.1.9" evidence="1"/>
<evidence type="ECO:0000313" key="1">
    <source>
        <dbReference type="EMBL" id="CCW36154.1"/>
    </source>
</evidence>
<evidence type="ECO:0000313" key="2">
    <source>
        <dbReference type="Proteomes" id="UP000014227"/>
    </source>
</evidence>
<dbReference type="eggNOG" id="COG1878">
    <property type="taxonomic scope" value="Bacteria"/>
</dbReference>
<dbReference type="GO" id="GO:0019441">
    <property type="term" value="P:L-tryptophan catabolic process to kynurenine"/>
    <property type="evidence" value="ECO:0007669"/>
    <property type="project" value="InterPro"/>
</dbReference>
<dbReference type="PANTHER" id="PTHR31118:SF12">
    <property type="entry name" value="CYCLASE-LIKE PROTEIN 2"/>
    <property type="match status" value="1"/>
</dbReference>
<dbReference type="HOGENOM" id="CLU_030671_3_0_0"/>
<reference evidence="2" key="1">
    <citation type="submission" date="2013-03" db="EMBL/GenBank/DDBJ databases">
        <title>Genome sequence of Chthonomonas calidirosea, the first sequenced genome from the Armatimonadetes phylum (formally candidate division OP10).</title>
        <authorList>
            <person name="Lee K.C.Y."/>
            <person name="Morgan X.C."/>
            <person name="Dunfield P.F."/>
            <person name="Tamas I."/>
            <person name="Houghton K.M."/>
            <person name="Vyssotski M."/>
            <person name="Ryan J.L.J."/>
            <person name="Lagutin K."/>
            <person name="McDonald I.R."/>
            <person name="Stott M.B."/>
        </authorList>
    </citation>
    <scope>NUCLEOTIDE SEQUENCE [LARGE SCALE GENOMIC DNA]</scope>
    <source>
        <strain evidence="2">DSM 23976 / ICMP 18418 / T49</strain>
    </source>
</reference>
<dbReference type="Proteomes" id="UP000014227">
    <property type="component" value="Chromosome I"/>
</dbReference>
<dbReference type="InterPro" id="IPR037175">
    <property type="entry name" value="KFase_sf"/>
</dbReference>
<organism evidence="1 2">
    <name type="scientific">Chthonomonas calidirosea (strain DSM 23976 / ICMP 18418 / T49)</name>
    <dbReference type="NCBI Taxonomy" id="1303518"/>
    <lineage>
        <taxon>Bacteria</taxon>
        <taxon>Bacillati</taxon>
        <taxon>Armatimonadota</taxon>
        <taxon>Chthonomonadia</taxon>
        <taxon>Chthonomonadales</taxon>
        <taxon>Chthonomonadaceae</taxon>
        <taxon>Chthonomonas</taxon>
    </lineage>
</organism>
<dbReference type="InParanoid" id="S0EZC5"/>
<dbReference type="InterPro" id="IPR007325">
    <property type="entry name" value="KFase/CYL"/>
</dbReference>
<dbReference type="OrthoDB" id="9796085at2"/>
<dbReference type="SUPFAM" id="SSF102198">
    <property type="entry name" value="Putative cyclase"/>
    <property type="match status" value="1"/>
</dbReference>
<keyword evidence="2" id="KW-1185">Reference proteome</keyword>
<gene>
    <name evidence="1" type="ORF">CCALI_02350</name>
</gene>
<dbReference type="Gene3D" id="3.50.30.50">
    <property type="entry name" value="Putative cyclase"/>
    <property type="match status" value="1"/>
</dbReference>
<dbReference type="Pfam" id="PF04199">
    <property type="entry name" value="Cyclase"/>
    <property type="match status" value="1"/>
</dbReference>
<dbReference type="EMBL" id="HF951689">
    <property type="protein sequence ID" value="CCW36154.1"/>
    <property type="molecule type" value="Genomic_DNA"/>
</dbReference>
<dbReference type="KEGG" id="ccz:CCALI_02350"/>
<dbReference type="PANTHER" id="PTHR31118">
    <property type="entry name" value="CYCLASE-LIKE PROTEIN 2"/>
    <property type="match status" value="1"/>
</dbReference>
<proteinExistence type="predicted"/>
<dbReference type="PATRIC" id="fig|1303518.3.peg.2441"/>
<sequence length="226" mass="24805">MKIIDLSQPIFDGGPNCPAHPPIRVEMRLQHPQDGWQLELFAFAAHTGSHIDAPLHRLPDGASIDSIPLERFVGPAYIADLRPLQPKEPITEAKLAEALPHPLPPDSVVLLATGWGDIRERSQRWLYESPKIEPSTAEWLVAHKVRGVGIDHWGIGGWDAENDKAVHAILLGAGIWIAEELRLPPEVCRLPSPQLFMALPIHLKGASGAWCRPVLLVADDISIPLG</sequence>
<dbReference type="AlphaFoldDB" id="S0EZC5"/>
<protein>
    <submittedName>
        <fullName evidence="1">Kynurenine formamidase</fullName>
        <ecNumber evidence="1">3.5.1.9</ecNumber>
    </submittedName>
</protein>